<reference evidence="2" key="1">
    <citation type="submission" date="2019-08" db="EMBL/GenBank/DDBJ databases">
        <authorList>
            <person name="Kucharzyk K."/>
            <person name="Murdoch R.W."/>
            <person name="Higgins S."/>
            <person name="Loffler F."/>
        </authorList>
    </citation>
    <scope>NUCLEOTIDE SEQUENCE</scope>
</reference>
<dbReference type="InterPro" id="IPR011055">
    <property type="entry name" value="Dup_hybrid_motif"/>
</dbReference>
<proteinExistence type="predicted"/>
<protein>
    <recommendedName>
        <fullName evidence="1">M23ase beta-sheet core domain-containing protein</fullName>
    </recommendedName>
</protein>
<dbReference type="InterPro" id="IPR016047">
    <property type="entry name" value="M23ase_b-sheet_dom"/>
</dbReference>
<dbReference type="SUPFAM" id="SSF51261">
    <property type="entry name" value="Duplicated hybrid motif"/>
    <property type="match status" value="1"/>
</dbReference>
<dbReference type="Pfam" id="PF01551">
    <property type="entry name" value="Peptidase_M23"/>
    <property type="match status" value="2"/>
</dbReference>
<feature type="domain" description="M23ase beta-sheet core" evidence="1">
    <location>
        <begin position="46"/>
        <end position="102"/>
    </location>
</feature>
<sequence length="556" mass="62999">MRSILAFVFITISFSALTQVSSNAYPPMKTPLQLTSNFAEYRKNHFHSGIDIGVRNRTDMSVFSIWDGYVSRVRFNSASYGRAVYITHPNGYTSVYGHLDSFAPFIDSLVTRYQYQNKVFETDIEIPAGTVPVKKGQVIGIAGNSGYSFGAHLHFEIRDASTEEPVNPLKFIPVDDLQEPQFKQIAVFQMQQGLFLPAKGTYYNIVKSGKIYTTTAEIVVPDTFFLGFNIQDYQSYAYYRLLPQTIDMLIDDSLVWQIEFNRFSFDQSGACRGVFDHAAGLKDYRQVVLTYTGNHLRQRFYKKYSNDGLFILPDHERHKLTVKATDTEFNTSVFSTTIKKSTSTSKIPAEKNIIRTGYFHDFSTEHLALSCDTGTFFADLALAEPLLTESGSGNNMVWKIGFDEIPLIKPMHVYFLPSAMPDEKTLFAKTTSKGIDKVWKPVSISDGRMGVDIDRPGTFVFFRDTIAPVIAKTTIPASRKLTWQKEIVLIVADNSGEFSKYNAYINGEWTLMIYDLKSDSFTIPLSTEKKSKLTDLKVEFTDLAGNTTIREYSFLR</sequence>
<dbReference type="PANTHER" id="PTHR21666:SF270">
    <property type="entry name" value="MUREIN HYDROLASE ACTIVATOR ENVC"/>
    <property type="match status" value="1"/>
</dbReference>
<dbReference type="InterPro" id="IPR050570">
    <property type="entry name" value="Cell_wall_metabolism_enzyme"/>
</dbReference>
<dbReference type="Gene3D" id="2.70.70.10">
    <property type="entry name" value="Glucose Permease (Domain IIA)"/>
    <property type="match status" value="1"/>
</dbReference>
<comment type="caution">
    <text evidence="2">The sequence shown here is derived from an EMBL/GenBank/DDBJ whole genome shotgun (WGS) entry which is preliminary data.</text>
</comment>
<dbReference type="PANTHER" id="PTHR21666">
    <property type="entry name" value="PEPTIDASE-RELATED"/>
    <property type="match status" value="1"/>
</dbReference>
<feature type="domain" description="M23ase beta-sheet core" evidence="1">
    <location>
        <begin position="132"/>
        <end position="168"/>
    </location>
</feature>
<evidence type="ECO:0000259" key="1">
    <source>
        <dbReference type="Pfam" id="PF01551"/>
    </source>
</evidence>
<dbReference type="CDD" id="cd12797">
    <property type="entry name" value="M23_peptidase"/>
    <property type="match status" value="1"/>
</dbReference>
<organism evidence="2">
    <name type="scientific">bioreactor metagenome</name>
    <dbReference type="NCBI Taxonomy" id="1076179"/>
    <lineage>
        <taxon>unclassified sequences</taxon>
        <taxon>metagenomes</taxon>
        <taxon>ecological metagenomes</taxon>
    </lineage>
</organism>
<name>A0A644ZIA4_9ZZZZ</name>
<dbReference type="GO" id="GO:0004222">
    <property type="term" value="F:metalloendopeptidase activity"/>
    <property type="evidence" value="ECO:0007669"/>
    <property type="project" value="TreeGrafter"/>
</dbReference>
<accession>A0A644ZIA4</accession>
<dbReference type="EMBL" id="VSSQ01009007">
    <property type="protein sequence ID" value="MPM40457.1"/>
    <property type="molecule type" value="Genomic_DNA"/>
</dbReference>
<gene>
    <name evidence="2" type="ORF">SDC9_87101</name>
</gene>
<dbReference type="AlphaFoldDB" id="A0A644ZIA4"/>
<evidence type="ECO:0000313" key="2">
    <source>
        <dbReference type="EMBL" id="MPM40457.1"/>
    </source>
</evidence>